<dbReference type="SUPFAM" id="SSF51735">
    <property type="entry name" value="NAD(P)-binding Rossmann-fold domains"/>
    <property type="match status" value="1"/>
</dbReference>
<reference evidence="3 4" key="1">
    <citation type="submission" date="2022-01" db="EMBL/GenBank/DDBJ databases">
        <title>Dethiosulfovibrio faecalis sp. nov., a novel proteolytic, non-sulfur-reducing bacterium isolated from a marine aquaculture solid waste bioreactor.</title>
        <authorList>
            <person name="Grabowski S."/>
            <person name="Apolinario E."/>
            <person name="Schneider N."/>
            <person name="Marshall C.W."/>
            <person name="Sowers K.R."/>
        </authorList>
    </citation>
    <scope>NUCLEOTIDE SEQUENCE [LARGE SCALE GENOMIC DNA]</scope>
    <source>
        <strain evidence="3 4">DSM 12537</strain>
    </source>
</reference>
<dbReference type="Pfam" id="PF01370">
    <property type="entry name" value="Epimerase"/>
    <property type="match status" value="1"/>
</dbReference>
<dbReference type="PANTHER" id="PTHR43000">
    <property type="entry name" value="DTDP-D-GLUCOSE 4,6-DEHYDRATASE-RELATED"/>
    <property type="match status" value="1"/>
</dbReference>
<name>A0ABS9EPX3_9BACT</name>
<dbReference type="Proteomes" id="UP001200430">
    <property type="component" value="Unassembled WGS sequence"/>
</dbReference>
<evidence type="ECO:0000313" key="4">
    <source>
        <dbReference type="Proteomes" id="UP001200430"/>
    </source>
</evidence>
<dbReference type="Gene3D" id="3.40.50.720">
    <property type="entry name" value="NAD(P)-binding Rossmann-like Domain"/>
    <property type="match status" value="1"/>
</dbReference>
<dbReference type="Gene3D" id="3.90.25.10">
    <property type="entry name" value="UDP-galactose 4-epimerase, domain 1"/>
    <property type="match status" value="1"/>
</dbReference>
<evidence type="ECO:0000259" key="2">
    <source>
        <dbReference type="Pfam" id="PF01370"/>
    </source>
</evidence>
<evidence type="ECO:0000313" key="3">
    <source>
        <dbReference type="EMBL" id="MCF4143220.1"/>
    </source>
</evidence>
<protein>
    <submittedName>
        <fullName evidence="3">NAD-dependent epimerase/dehydratase family protein</fullName>
    </submittedName>
</protein>
<dbReference type="InterPro" id="IPR001509">
    <property type="entry name" value="Epimerase_deHydtase"/>
</dbReference>
<keyword evidence="4" id="KW-1185">Reference proteome</keyword>
<accession>A0ABS9EPX3</accession>
<dbReference type="EMBL" id="JAKGUD010000012">
    <property type="protein sequence ID" value="MCF4143220.1"/>
    <property type="molecule type" value="Genomic_DNA"/>
</dbReference>
<comment type="caution">
    <text evidence="3">The sequence shown here is derived from an EMBL/GenBank/DDBJ whole genome shotgun (WGS) entry which is preliminary data.</text>
</comment>
<dbReference type="InterPro" id="IPR036291">
    <property type="entry name" value="NAD(P)-bd_dom_sf"/>
</dbReference>
<organism evidence="3 4">
    <name type="scientific">Dethiosulfovibrio marinus</name>
    <dbReference type="NCBI Taxonomy" id="133532"/>
    <lineage>
        <taxon>Bacteria</taxon>
        <taxon>Thermotogati</taxon>
        <taxon>Synergistota</taxon>
        <taxon>Synergistia</taxon>
        <taxon>Synergistales</taxon>
        <taxon>Dethiosulfovibrionaceae</taxon>
        <taxon>Dethiosulfovibrio</taxon>
    </lineage>
</organism>
<proteinExistence type="inferred from homology"/>
<evidence type="ECO:0000256" key="1">
    <source>
        <dbReference type="ARBA" id="ARBA00007637"/>
    </source>
</evidence>
<feature type="domain" description="NAD-dependent epimerase/dehydratase" evidence="2">
    <location>
        <begin position="6"/>
        <end position="244"/>
    </location>
</feature>
<sequence>MKGKKALVTGGAGFIGSHLCDLLIDRGWTVSVLDDLSGTDGSNIEHLEGKGVELYRGDIRDLALMERLQASVDGVFHLAAMVSVPRSVREPKECYEVNVTAFSDMLELLKDRPVPVVYASSAAIYGEGADDGPRRETELPMPQSPYGASKAMDELVAAAASRCWGIPSVGLRFFNVYGPRQNPEGPYASVIPRFTTALLDGRAVTVFGDGEQTRDFIHVKDVARVMVRAAEEAQSIGGSVMNVGSGRRASVNEVYTLLSRLVPEKESPSFELERPGDIRHSFADLSRLRSLMDLSSFQSLEGGIDDTVSYYRQRGGL</sequence>
<dbReference type="RefSeq" id="WP_236099924.1">
    <property type="nucleotide sequence ID" value="NZ_JAKGUD010000012.1"/>
</dbReference>
<comment type="similarity">
    <text evidence="1">Belongs to the NAD(P)-dependent epimerase/dehydratase family.</text>
</comment>
<gene>
    <name evidence="3" type="ORF">L2W38_10395</name>
</gene>